<feature type="domain" description="Amidase" evidence="1">
    <location>
        <begin position="354"/>
        <end position="457"/>
    </location>
</feature>
<organism evidence="2 3">
    <name type="scientific">Herbiconiux moechotypicola</name>
    <dbReference type="NCBI Taxonomy" id="637393"/>
    <lineage>
        <taxon>Bacteria</taxon>
        <taxon>Bacillati</taxon>
        <taxon>Actinomycetota</taxon>
        <taxon>Actinomycetes</taxon>
        <taxon>Micrococcales</taxon>
        <taxon>Microbacteriaceae</taxon>
        <taxon>Herbiconiux</taxon>
    </lineage>
</organism>
<protein>
    <submittedName>
        <fullName evidence="2">Amidase</fullName>
    </submittedName>
</protein>
<dbReference type="RefSeq" id="WP_259479376.1">
    <property type="nucleotide sequence ID" value="NZ_BAAAQY010000005.1"/>
</dbReference>
<dbReference type="Gene3D" id="3.90.1300.10">
    <property type="entry name" value="Amidase signature (AS) domain"/>
    <property type="match status" value="1"/>
</dbReference>
<dbReference type="PANTHER" id="PTHR43372">
    <property type="entry name" value="FATTY-ACID AMIDE HYDROLASE"/>
    <property type="match status" value="1"/>
</dbReference>
<dbReference type="Proteomes" id="UP001500929">
    <property type="component" value="Unassembled WGS sequence"/>
</dbReference>
<dbReference type="Pfam" id="PF01425">
    <property type="entry name" value="Amidase"/>
    <property type="match status" value="2"/>
</dbReference>
<evidence type="ECO:0000313" key="2">
    <source>
        <dbReference type="EMBL" id="GAA2234148.1"/>
    </source>
</evidence>
<comment type="caution">
    <text evidence="2">The sequence shown here is derived from an EMBL/GenBank/DDBJ whole genome shotgun (WGS) entry which is preliminary data.</text>
</comment>
<evidence type="ECO:0000259" key="1">
    <source>
        <dbReference type="Pfam" id="PF01425"/>
    </source>
</evidence>
<dbReference type="SUPFAM" id="SSF75304">
    <property type="entry name" value="Amidase signature (AS) enzymes"/>
    <property type="match status" value="1"/>
</dbReference>
<dbReference type="PANTHER" id="PTHR43372:SF4">
    <property type="entry name" value="FATTY-ACID AMIDE HYDROLASE 2"/>
    <property type="match status" value="1"/>
</dbReference>
<feature type="domain" description="Amidase" evidence="1">
    <location>
        <begin position="40"/>
        <end position="323"/>
    </location>
</feature>
<proteinExistence type="predicted"/>
<gene>
    <name evidence="2" type="ORF">GCM10009851_18960</name>
</gene>
<dbReference type="EMBL" id="BAAAQY010000005">
    <property type="protein sequence ID" value="GAA2234148.1"/>
    <property type="molecule type" value="Genomic_DNA"/>
</dbReference>
<dbReference type="InterPro" id="IPR023631">
    <property type="entry name" value="Amidase_dom"/>
</dbReference>
<sequence>MSRVVGDTGAARGSRVAVEELPAGFEITAALRRGDLSAVEVVTERISRIDSLDPLLGALTDRDLDSAVRAAERLDRDRARGVPQSPLAGWPVTVKDSFDVAGFRTTVGRASDARMPEHDAPVVRRLRDSGAIILGKTNVPVMLDDYQSSNADFGVTRNPWDPSRSPGGSSGGAAVAVSSGMSVADLGSDLYGSIRMPAAWCGIYGHRPTNGLISKLGHMPGRPDARLEPSLSTVGPMADHPRDLLLLFQALVGLETPVPAGRSLVLPAARHRSLRGIRIGLWIEEPSAPIDEETGAAFAALAGALRDAGCVVTELRGTPLSSAATLELLDVLKDIELAHNLEPAAGRGRLDVAAVWAAWEQQQRLSERWTGLFDTLDFVVAPATFGAAPPLSEQPEDERWVEFHGTRTRAMDFHAAWSKLTNVPRAPATVVPIGLGRESRLPIGAQIMGPYLADLSTLQLAVLLEEEGVVGARQLTRQW</sequence>
<dbReference type="InterPro" id="IPR052739">
    <property type="entry name" value="FAAH2"/>
</dbReference>
<accession>A0ABP5QIE2</accession>
<reference evidence="3" key="1">
    <citation type="journal article" date="2019" name="Int. J. Syst. Evol. Microbiol.">
        <title>The Global Catalogue of Microorganisms (GCM) 10K type strain sequencing project: providing services to taxonomists for standard genome sequencing and annotation.</title>
        <authorList>
            <consortium name="The Broad Institute Genomics Platform"/>
            <consortium name="The Broad Institute Genome Sequencing Center for Infectious Disease"/>
            <person name="Wu L."/>
            <person name="Ma J."/>
        </authorList>
    </citation>
    <scope>NUCLEOTIDE SEQUENCE [LARGE SCALE GENOMIC DNA]</scope>
    <source>
        <strain evidence="3">JCM 16117</strain>
    </source>
</reference>
<keyword evidence="3" id="KW-1185">Reference proteome</keyword>
<evidence type="ECO:0000313" key="3">
    <source>
        <dbReference type="Proteomes" id="UP001500929"/>
    </source>
</evidence>
<name>A0ABP5QIE2_9MICO</name>
<dbReference type="InterPro" id="IPR036928">
    <property type="entry name" value="AS_sf"/>
</dbReference>